<accession>A0A8L7SKV6</accession>
<dbReference type="SUPFAM" id="SSF56784">
    <property type="entry name" value="HAD-like"/>
    <property type="match status" value="1"/>
</dbReference>
<dbReference type="SUPFAM" id="SSF81660">
    <property type="entry name" value="Metal cation-transporting ATPase, ATP-binding domain N"/>
    <property type="match status" value="1"/>
</dbReference>
<dbReference type="InterPro" id="IPR023214">
    <property type="entry name" value="HAD_sf"/>
</dbReference>
<evidence type="ECO:0000313" key="2">
    <source>
        <dbReference type="Proteomes" id="UP000006672"/>
    </source>
</evidence>
<dbReference type="PANTHER" id="PTHR24092">
    <property type="entry name" value="PROBABLE PHOSPHOLIPID-TRANSPORTING ATPASE"/>
    <property type="match status" value="1"/>
</dbReference>
<dbReference type="WBParaSite" id="Bm10389.1">
    <property type="protein sequence ID" value="Bm10389.1"/>
    <property type="gene ID" value="WBGene00230650"/>
</dbReference>
<dbReference type="GO" id="GO:0000166">
    <property type="term" value="F:nucleotide binding"/>
    <property type="evidence" value="ECO:0007669"/>
    <property type="project" value="InterPro"/>
</dbReference>
<dbReference type="InterPro" id="IPR036412">
    <property type="entry name" value="HAD-like_sf"/>
</dbReference>
<dbReference type="GO" id="GO:0045332">
    <property type="term" value="P:phospholipid translocation"/>
    <property type="evidence" value="ECO:0007669"/>
    <property type="project" value="TreeGrafter"/>
</dbReference>
<reference evidence="2" key="1">
    <citation type="journal article" date="2007" name="Science">
        <title>Draft genome of the filarial nematode parasite Brugia malayi.</title>
        <authorList>
            <person name="Ghedin E."/>
            <person name="Wang S."/>
            <person name="Spiro D."/>
            <person name="Caler E."/>
            <person name="Zhao Q."/>
            <person name="Crabtree J."/>
            <person name="Allen J.E."/>
            <person name="Delcher A.L."/>
            <person name="Guiliano D.B."/>
            <person name="Miranda-Saavedra D."/>
            <person name="Angiuoli S.V."/>
            <person name="Creasy T."/>
            <person name="Amedeo P."/>
            <person name="Haas B."/>
            <person name="El-Sayed N.M."/>
            <person name="Wortman J.R."/>
            <person name="Feldblyum T."/>
            <person name="Tallon L."/>
            <person name="Schatz M."/>
            <person name="Shumway M."/>
            <person name="Koo H."/>
            <person name="Salzberg S.L."/>
            <person name="Schobel S."/>
            <person name="Pertea M."/>
            <person name="Pop M."/>
            <person name="White O."/>
            <person name="Barton G.J."/>
            <person name="Carlow C.K."/>
            <person name="Crawford M.J."/>
            <person name="Daub J."/>
            <person name="Dimmic M.W."/>
            <person name="Estes C.F."/>
            <person name="Foster J.M."/>
            <person name="Ganatra M."/>
            <person name="Gregory W.F."/>
            <person name="Johnson N.M."/>
            <person name="Jin J."/>
            <person name="Komuniecki R."/>
            <person name="Korf I."/>
            <person name="Kumar S."/>
            <person name="Laney S."/>
            <person name="Li B.W."/>
            <person name="Li W."/>
            <person name="Lindblom T.H."/>
            <person name="Lustigman S."/>
            <person name="Ma D."/>
            <person name="Maina C.V."/>
            <person name="Martin D.M."/>
            <person name="McCarter J.P."/>
            <person name="McReynolds L."/>
            <person name="Mitreva M."/>
            <person name="Nutman T.B."/>
            <person name="Parkinson J."/>
            <person name="Peregrin-Alvarez J.M."/>
            <person name="Poole C."/>
            <person name="Ren Q."/>
            <person name="Saunders L."/>
            <person name="Sluder A.E."/>
            <person name="Smith K."/>
            <person name="Stanke M."/>
            <person name="Unnasch T.R."/>
            <person name="Ware J."/>
            <person name="Wei A.D."/>
            <person name="Weil G."/>
            <person name="Williams D.J."/>
            <person name="Zhang Y."/>
            <person name="Williams S.A."/>
            <person name="Fraser-Liggett C."/>
            <person name="Slatko B."/>
            <person name="Blaxter M.L."/>
            <person name="Scott A.L."/>
        </authorList>
    </citation>
    <scope>NUCLEOTIDE SEQUENCE</scope>
    <source>
        <strain evidence="2">FR3</strain>
    </source>
</reference>
<keyword evidence="2" id="KW-1185">Reference proteome</keyword>
<name>A0A4E9F9Z6_BRUMA</name>
<gene>
    <name evidence="1" type="primary">Bm10389</name>
    <name evidence="1" type="ORF">BM_BM10389</name>
</gene>
<dbReference type="Gene3D" id="3.40.50.1000">
    <property type="entry name" value="HAD superfamily/HAD-like"/>
    <property type="match status" value="1"/>
</dbReference>
<dbReference type="GO" id="GO:0140326">
    <property type="term" value="F:ATPase-coupled intramembrane lipid transporter activity"/>
    <property type="evidence" value="ECO:0007669"/>
    <property type="project" value="TreeGrafter"/>
</dbReference>
<dbReference type="GeneID" id="6103275"/>
<dbReference type="EMBL" id="CAAKNF010000193">
    <property type="protein sequence ID" value="VIO93685.1"/>
    <property type="molecule type" value="Genomic_DNA"/>
</dbReference>
<dbReference type="KEGG" id="bmy:BM_BM10389"/>
<dbReference type="Pfam" id="PF08282">
    <property type="entry name" value="Hydrolase_3"/>
    <property type="match status" value="1"/>
</dbReference>
<sequence>MGKQEKYDILHILEFTSNRKRMGVIVRCPDRKLKLYIKRADSVIFPRLALNSDKYSVNKTAEHLVYFANLGLRTLCMAMCILSEEEYEKWEPGCHGASTALEKREMASVVKALKNWSDGTVLAIGDGANDVAMIQEADIGVGISGEEGLQASLAADYSIAQFFYEFHTLFVDAAIMDSWSLVMFNKFLLVGHLWQFINLPTVLQQFEYQPTDNLSRQYMLNFGALMFVCNSVDPDIITSVEQPIPQNILLCLLNQLATKLDEETDLKFRDPTTAGSYRHVLNRLQTCLTGEPGE</sequence>
<dbReference type="Gene3D" id="3.40.1110.10">
    <property type="entry name" value="Calcium-transporting ATPase, cytoplasmic domain N"/>
    <property type="match status" value="1"/>
</dbReference>
<reference evidence="1" key="2">
    <citation type="submission" date="2019-04" db="EMBL/GenBank/DDBJ databases">
        <authorList>
            <person name="Howe K."/>
            <person name="Paulini M."/>
            <person name="Williams G."/>
        </authorList>
    </citation>
    <scope>NUCLEOTIDE SEQUENCE [LARGE SCALE GENOMIC DNA]</scope>
    <source>
        <strain evidence="1">FR3</strain>
    </source>
</reference>
<dbReference type="InterPro" id="IPR023299">
    <property type="entry name" value="ATPase_P-typ_cyto_dom_N"/>
</dbReference>
<protein>
    <recommendedName>
        <fullName evidence="4">P-type ATPase C-terminal domain-containing protein</fullName>
    </recommendedName>
</protein>
<evidence type="ECO:0008006" key="4">
    <source>
        <dbReference type="Google" id="ProtNLM"/>
    </source>
</evidence>
<organism evidence="1">
    <name type="scientific">Brugia malayi</name>
    <name type="common">Filarial nematode worm</name>
    <dbReference type="NCBI Taxonomy" id="6279"/>
    <lineage>
        <taxon>Eukaryota</taxon>
        <taxon>Metazoa</taxon>
        <taxon>Ecdysozoa</taxon>
        <taxon>Nematoda</taxon>
        <taxon>Chromadorea</taxon>
        <taxon>Rhabditida</taxon>
        <taxon>Spirurina</taxon>
        <taxon>Spiruromorpha</taxon>
        <taxon>Filarioidea</taxon>
        <taxon>Onchocercidae</taxon>
        <taxon>Brugia</taxon>
    </lineage>
</organism>
<reference evidence="3" key="3">
    <citation type="submission" date="2022-04" db="UniProtKB">
        <authorList>
            <consortium name="WormBaseParasite"/>
        </authorList>
    </citation>
    <scope>IDENTIFICATION</scope>
</reference>
<dbReference type="CTD" id="6103275"/>
<dbReference type="GO" id="GO:0005886">
    <property type="term" value="C:plasma membrane"/>
    <property type="evidence" value="ECO:0007669"/>
    <property type="project" value="TreeGrafter"/>
</dbReference>
<evidence type="ECO:0000313" key="1">
    <source>
        <dbReference type="EMBL" id="VIO93685.1"/>
    </source>
</evidence>
<dbReference type="AlphaFoldDB" id="A0A4E9F9Z6"/>
<dbReference type="Proteomes" id="UP000006672">
    <property type="component" value="Unassembled WGS sequence"/>
</dbReference>
<dbReference type="OrthoDB" id="377733at2759"/>
<evidence type="ECO:0000313" key="3">
    <source>
        <dbReference type="WBParaSite" id="Bm10389.1"/>
    </source>
</evidence>
<accession>A0A4E9F9Z6</accession>
<dbReference type="RefSeq" id="XP_042934461.1">
    <property type="nucleotide sequence ID" value="XM_043078527.1"/>
</dbReference>
<proteinExistence type="predicted"/>